<dbReference type="InterPro" id="IPR018212">
    <property type="entry name" value="Na/solute_symporter_CS"/>
</dbReference>
<dbReference type="PANTHER" id="PTHR48086:SF3">
    <property type="entry name" value="SODIUM_PROLINE SYMPORTER"/>
    <property type="match status" value="1"/>
</dbReference>
<dbReference type="InterPro" id="IPR001734">
    <property type="entry name" value="Na/solute_symporter"/>
</dbReference>
<keyword evidence="3" id="KW-0813">Transport</keyword>
<dbReference type="PANTHER" id="PTHR48086">
    <property type="entry name" value="SODIUM/PROLINE SYMPORTER-RELATED"/>
    <property type="match status" value="1"/>
</dbReference>
<dbReference type="InterPro" id="IPR038377">
    <property type="entry name" value="Na/Glc_symporter_sf"/>
</dbReference>
<keyword evidence="10 12" id="KW-0472">Membrane</keyword>
<evidence type="ECO:0000256" key="3">
    <source>
        <dbReference type="ARBA" id="ARBA00022448"/>
    </source>
</evidence>
<dbReference type="GO" id="GO:0015293">
    <property type="term" value="F:symporter activity"/>
    <property type="evidence" value="ECO:0007669"/>
    <property type="project" value="UniProtKB-KW"/>
</dbReference>
<keyword evidence="9" id="KW-0406">Ion transport</keyword>
<feature type="transmembrane region" description="Helical" evidence="12">
    <location>
        <begin position="229"/>
        <end position="247"/>
    </location>
</feature>
<accession>A0A382FW45</accession>
<keyword evidence="6" id="KW-0769">Symport</keyword>
<evidence type="ECO:0000256" key="11">
    <source>
        <dbReference type="ARBA" id="ARBA00023201"/>
    </source>
</evidence>
<feature type="non-terminal residue" evidence="13">
    <location>
        <position position="248"/>
    </location>
</feature>
<dbReference type="GO" id="GO:0006814">
    <property type="term" value="P:sodium ion transport"/>
    <property type="evidence" value="ECO:0007669"/>
    <property type="project" value="UniProtKB-KW"/>
</dbReference>
<comment type="subcellular location">
    <subcellularLocation>
        <location evidence="1">Cell membrane</location>
        <topology evidence="1">Multi-pass membrane protein</topology>
    </subcellularLocation>
</comment>
<comment type="similarity">
    <text evidence="2">Belongs to the sodium:solute symporter (SSF) (TC 2.A.21) family.</text>
</comment>
<evidence type="ECO:0000256" key="2">
    <source>
        <dbReference type="ARBA" id="ARBA00006434"/>
    </source>
</evidence>
<evidence type="ECO:0000256" key="4">
    <source>
        <dbReference type="ARBA" id="ARBA00022475"/>
    </source>
</evidence>
<keyword evidence="8" id="KW-0915">Sodium</keyword>
<dbReference type="EMBL" id="UINC01051853">
    <property type="protein sequence ID" value="SVB66493.1"/>
    <property type="molecule type" value="Genomic_DNA"/>
</dbReference>
<feature type="transmembrane region" description="Helical" evidence="12">
    <location>
        <begin position="53"/>
        <end position="85"/>
    </location>
</feature>
<feature type="non-terminal residue" evidence="13">
    <location>
        <position position="1"/>
    </location>
</feature>
<evidence type="ECO:0000256" key="8">
    <source>
        <dbReference type="ARBA" id="ARBA00023053"/>
    </source>
</evidence>
<proteinExistence type="inferred from homology"/>
<evidence type="ECO:0000256" key="1">
    <source>
        <dbReference type="ARBA" id="ARBA00004651"/>
    </source>
</evidence>
<dbReference type="Gene3D" id="1.20.1730.10">
    <property type="entry name" value="Sodium/glucose cotransporter"/>
    <property type="match status" value="1"/>
</dbReference>
<evidence type="ECO:0000313" key="13">
    <source>
        <dbReference type="EMBL" id="SVB66493.1"/>
    </source>
</evidence>
<sequence length="248" mass="26363">VIIAVLVIYLLILLGLGLWGSKESGSVAGYFVAGKKLPSWVIAFSSNATGESAWLLLGLTGMGYLVGFHALWIVLGEFLGVLLAWKYVAQPFKEYTDRYNSITVPDYLTARFHDERHVIRVISAVIILSMVTAYTAAQLTASGKAFESFLGTSYSGGVWIGAAVILYYTTVGGFKAVAYSDFLQGLLMFACLSALPIVGIAALGGWSPFIDGLRAQDPHLLALMGANGFSPAGIISVAGFIAIGFAFL</sequence>
<dbReference type="PROSITE" id="PS00456">
    <property type="entry name" value="NA_SOLUT_SYMP_1"/>
    <property type="match status" value="1"/>
</dbReference>
<organism evidence="13">
    <name type="scientific">marine metagenome</name>
    <dbReference type="NCBI Taxonomy" id="408172"/>
    <lineage>
        <taxon>unclassified sequences</taxon>
        <taxon>metagenomes</taxon>
        <taxon>ecological metagenomes</taxon>
    </lineage>
</organism>
<keyword evidence="7 12" id="KW-1133">Transmembrane helix</keyword>
<reference evidence="13" key="1">
    <citation type="submission" date="2018-05" db="EMBL/GenBank/DDBJ databases">
        <authorList>
            <person name="Lanie J.A."/>
            <person name="Ng W.-L."/>
            <person name="Kazmierczak K.M."/>
            <person name="Andrzejewski T.M."/>
            <person name="Davidsen T.M."/>
            <person name="Wayne K.J."/>
            <person name="Tettelin H."/>
            <person name="Glass J.I."/>
            <person name="Rusch D."/>
            <person name="Podicherti R."/>
            <person name="Tsui H.-C.T."/>
            <person name="Winkler M.E."/>
        </authorList>
    </citation>
    <scope>NUCLEOTIDE SEQUENCE</scope>
</reference>
<evidence type="ECO:0008006" key="14">
    <source>
        <dbReference type="Google" id="ProtNLM"/>
    </source>
</evidence>
<feature type="transmembrane region" description="Helical" evidence="12">
    <location>
        <begin position="157"/>
        <end position="174"/>
    </location>
</feature>
<evidence type="ECO:0000256" key="7">
    <source>
        <dbReference type="ARBA" id="ARBA00022989"/>
    </source>
</evidence>
<evidence type="ECO:0000256" key="6">
    <source>
        <dbReference type="ARBA" id="ARBA00022847"/>
    </source>
</evidence>
<keyword evidence="4" id="KW-1003">Cell membrane</keyword>
<gene>
    <name evidence="13" type="ORF">METZ01_LOCUS219347</name>
</gene>
<feature type="transmembrane region" description="Helical" evidence="12">
    <location>
        <begin position="186"/>
        <end position="209"/>
    </location>
</feature>
<dbReference type="GO" id="GO:0005886">
    <property type="term" value="C:plasma membrane"/>
    <property type="evidence" value="ECO:0007669"/>
    <property type="project" value="UniProtKB-SubCell"/>
</dbReference>
<dbReference type="AlphaFoldDB" id="A0A382FW45"/>
<keyword evidence="5 12" id="KW-0812">Transmembrane</keyword>
<keyword evidence="11" id="KW-0739">Sodium transport</keyword>
<dbReference type="GO" id="GO:0046942">
    <property type="term" value="P:carboxylic acid transport"/>
    <property type="evidence" value="ECO:0007669"/>
    <property type="project" value="UniProtKB-ARBA"/>
</dbReference>
<evidence type="ECO:0000256" key="10">
    <source>
        <dbReference type="ARBA" id="ARBA00023136"/>
    </source>
</evidence>
<feature type="transmembrane region" description="Helical" evidence="12">
    <location>
        <begin position="118"/>
        <end position="137"/>
    </location>
</feature>
<name>A0A382FW45_9ZZZZ</name>
<evidence type="ECO:0000256" key="5">
    <source>
        <dbReference type="ARBA" id="ARBA00022692"/>
    </source>
</evidence>
<dbReference type="PROSITE" id="PS50283">
    <property type="entry name" value="NA_SOLUT_SYMP_3"/>
    <property type="match status" value="1"/>
</dbReference>
<protein>
    <recommendedName>
        <fullName evidence="14">Sodium/proline symporter</fullName>
    </recommendedName>
</protein>
<dbReference type="Pfam" id="PF00474">
    <property type="entry name" value="SSF"/>
    <property type="match status" value="1"/>
</dbReference>
<dbReference type="InterPro" id="IPR050277">
    <property type="entry name" value="Sodium:Solute_Symporter"/>
</dbReference>
<evidence type="ECO:0000256" key="9">
    <source>
        <dbReference type="ARBA" id="ARBA00023065"/>
    </source>
</evidence>
<evidence type="ECO:0000256" key="12">
    <source>
        <dbReference type="SAM" id="Phobius"/>
    </source>
</evidence>